<dbReference type="Proteomes" id="UP000663836">
    <property type="component" value="Unassembled WGS sequence"/>
</dbReference>
<dbReference type="AlphaFoldDB" id="A0A818ZAA5"/>
<sequence>MFQFKRRLHDNKCLEEETKKFRITYDDKKIISSFENLSNELFYEIFDYLEGCDLFQAFSNLNSRFQALLISSSLRLKIDLRSLSEPLQQNSAIDIINTNKHQIISLNMTNFDHYDSSLTLFNIDSSFSRLESLVLDDMKSNQLIPLLIKFYIQTKMIQVKRYLNNSELSHEETKKLRTKYNDRKITNCLENLSNELFYEIFDYLDGCDLFKAFSNLNIRFEALLTSLFLLLKIDLRFHPEVIQRYRSTCIVVPNKHRIISLSLTNFYLYNSTFTRFNIDSSFSRLESLVLDNMKSNELIPLLINLISLPRLFSLTIYYDDDLKDISNIYQIIFNLPMLNYYKLSFSSLESFIPISRATNDQFSSIKYLVIDHCCTLDELINIISYTPHLCRLTCEEVNESTKNIVKDTLNTIFSLTHIFIAKCYAQFDELETFLTNVSPQLEVLCINTFKDVNYLDANRWEQIISQYLLYLNTFEFQYEEFIDEDFKASVYHELINRFNSSFWIKRKWFFTISIKTDSWDDNIIVYSIVPYRQTRDNFEKEKKNNHQFIDEIYKNVIQHNDISNKHVSIILNVTDLSHTDSDELFIDMISPILAMIPITCLNITLNEIFIGTLIDLMKCLSNLDSLFISSLSMIQPRCLSIEETKIFRLLSNTNKITKVNLEKMNHLEEVQFLVDLCPRMKYFEIDCTNGICPEKVLRFILMKNTKYIRNLCVLCLKISPMNMNIIDKLKNIIDIEQLCQTYTIEQIDSRIYFRLNL</sequence>
<dbReference type="SUPFAM" id="SSF52047">
    <property type="entry name" value="RNI-like"/>
    <property type="match status" value="1"/>
</dbReference>
<evidence type="ECO:0000313" key="1">
    <source>
        <dbReference type="EMBL" id="CAF3760986.1"/>
    </source>
</evidence>
<protein>
    <recommendedName>
        <fullName evidence="3">F-box domain-containing protein</fullName>
    </recommendedName>
</protein>
<organism evidence="1 2">
    <name type="scientific">Rotaria sordida</name>
    <dbReference type="NCBI Taxonomy" id="392033"/>
    <lineage>
        <taxon>Eukaryota</taxon>
        <taxon>Metazoa</taxon>
        <taxon>Spiralia</taxon>
        <taxon>Gnathifera</taxon>
        <taxon>Rotifera</taxon>
        <taxon>Eurotatoria</taxon>
        <taxon>Bdelloidea</taxon>
        <taxon>Philodinida</taxon>
        <taxon>Philodinidae</taxon>
        <taxon>Rotaria</taxon>
    </lineage>
</organism>
<name>A0A818ZAA5_9BILA</name>
<accession>A0A818ZAA5</accession>
<dbReference type="EMBL" id="CAJOBD010001105">
    <property type="protein sequence ID" value="CAF3760986.1"/>
    <property type="molecule type" value="Genomic_DNA"/>
</dbReference>
<reference evidence="1" key="1">
    <citation type="submission" date="2021-02" db="EMBL/GenBank/DDBJ databases">
        <authorList>
            <person name="Nowell W R."/>
        </authorList>
    </citation>
    <scope>NUCLEOTIDE SEQUENCE</scope>
</reference>
<evidence type="ECO:0000313" key="2">
    <source>
        <dbReference type="Proteomes" id="UP000663836"/>
    </source>
</evidence>
<gene>
    <name evidence="1" type="ORF">JBS370_LOCUS13121</name>
</gene>
<comment type="caution">
    <text evidence="1">The sequence shown here is derived from an EMBL/GenBank/DDBJ whole genome shotgun (WGS) entry which is preliminary data.</text>
</comment>
<proteinExistence type="predicted"/>
<evidence type="ECO:0008006" key="3">
    <source>
        <dbReference type="Google" id="ProtNLM"/>
    </source>
</evidence>